<dbReference type="RefSeq" id="WP_103922361.1">
    <property type="nucleotide sequence ID" value="NZ_FMSV02000556.1"/>
</dbReference>
<name>A0A1H6FGR3_9GAMM</name>
<dbReference type="PANTHER" id="PTHR35841">
    <property type="entry name" value="PHOSPHONATES-BINDING PERIPLASMIC PROTEIN"/>
    <property type="match status" value="1"/>
</dbReference>
<evidence type="ECO:0000313" key="2">
    <source>
        <dbReference type="EMBL" id="SEH08853.1"/>
    </source>
</evidence>
<dbReference type="AlphaFoldDB" id="A0A1H6FGR3"/>
<organism evidence="2 3">
    <name type="scientific">Candidatus Venteria ishoeyi</name>
    <dbReference type="NCBI Taxonomy" id="1899563"/>
    <lineage>
        <taxon>Bacteria</taxon>
        <taxon>Pseudomonadati</taxon>
        <taxon>Pseudomonadota</taxon>
        <taxon>Gammaproteobacteria</taxon>
        <taxon>Thiotrichales</taxon>
        <taxon>Thiotrichaceae</taxon>
        <taxon>Venteria</taxon>
    </lineage>
</organism>
<dbReference type="Proteomes" id="UP000236724">
    <property type="component" value="Unassembled WGS sequence"/>
</dbReference>
<dbReference type="EMBL" id="FMSV02000556">
    <property type="protein sequence ID" value="SEH08853.1"/>
    <property type="molecule type" value="Genomic_DNA"/>
</dbReference>
<gene>
    <name evidence="2" type="ORF">MBHS_04746</name>
</gene>
<dbReference type="OrthoDB" id="225238at2"/>
<keyword evidence="3" id="KW-1185">Reference proteome</keyword>
<reference evidence="2 3" key="1">
    <citation type="submission" date="2016-10" db="EMBL/GenBank/DDBJ databases">
        <authorList>
            <person name="de Groot N.N."/>
        </authorList>
    </citation>
    <scope>NUCLEOTIDE SEQUENCE [LARGE SCALE GENOMIC DNA]</scope>
    <source>
        <strain evidence="2">MBHS1</strain>
    </source>
</reference>
<dbReference type="SUPFAM" id="SSF53850">
    <property type="entry name" value="Periplasmic binding protein-like II"/>
    <property type="match status" value="1"/>
</dbReference>
<dbReference type="Gene3D" id="3.40.190.10">
    <property type="entry name" value="Periplasmic binding protein-like II"/>
    <property type="match status" value="2"/>
</dbReference>
<feature type="chain" id="PRO_5014608430" evidence="1">
    <location>
        <begin position="21"/>
        <end position="300"/>
    </location>
</feature>
<evidence type="ECO:0000256" key="1">
    <source>
        <dbReference type="SAM" id="SignalP"/>
    </source>
</evidence>
<dbReference type="PANTHER" id="PTHR35841:SF1">
    <property type="entry name" value="PHOSPHONATES-BINDING PERIPLASMIC PROTEIN"/>
    <property type="match status" value="1"/>
</dbReference>
<sequence>MRFRLLLCLLFCALALNVQAAQDVLVIGKVSSNPKKHYRYLKPMADYAVSKMGDLGIKRAKVLMARNNKQMIGYLRSGKVDWVTETIFNALIFQKKAKAQFILRKWKKGVPEYHTVFFTRKDSGINTLAQLKGKVIAFEDPGSSTAFFLPAMALLQTNLELLELGSPREQAPKDRVGYVFSRQEINTSTWVHKGLVNAGAYNNLDWEKEDHNPGLFRKDMQIIYQTKPYPRAIELVRKDLDAVIVQRLKEVLLNAHNDPDASAALRAYQKTTKFDELTPDILMKLDNARNVLQQVQDSLN</sequence>
<protein>
    <submittedName>
        <fullName evidence="2">ABC transporter, phosphonate, periplasmic substrate-binding protein</fullName>
    </submittedName>
</protein>
<keyword evidence="1" id="KW-0732">Signal</keyword>
<evidence type="ECO:0000313" key="3">
    <source>
        <dbReference type="Proteomes" id="UP000236724"/>
    </source>
</evidence>
<proteinExistence type="predicted"/>
<dbReference type="Pfam" id="PF12974">
    <property type="entry name" value="Phosphonate-bd"/>
    <property type="match status" value="1"/>
</dbReference>
<accession>A0A1H6FGR3</accession>
<feature type="signal peptide" evidence="1">
    <location>
        <begin position="1"/>
        <end position="20"/>
    </location>
</feature>